<sequence>MGAYVHAIDRSPVVPACLSSGIRALGLLDPDGQDVLDPVHVDADGDVGGLVARVPSKSGGDWLTWGFEERHAARSG</sequence>
<proteinExistence type="predicted"/>
<keyword evidence="2" id="KW-1185">Reference proteome</keyword>
<dbReference type="EMBL" id="BAABKQ010000001">
    <property type="protein sequence ID" value="GAA4816970.1"/>
    <property type="molecule type" value="Genomic_DNA"/>
</dbReference>
<evidence type="ECO:0000313" key="1">
    <source>
        <dbReference type="EMBL" id="GAA4816970.1"/>
    </source>
</evidence>
<evidence type="ECO:0000313" key="2">
    <source>
        <dbReference type="Proteomes" id="UP001500839"/>
    </source>
</evidence>
<protein>
    <submittedName>
        <fullName evidence="1">Uncharacterized protein</fullName>
    </submittedName>
</protein>
<reference evidence="2" key="1">
    <citation type="journal article" date="2019" name="Int. J. Syst. Evol. Microbiol.">
        <title>The Global Catalogue of Microorganisms (GCM) 10K type strain sequencing project: providing services to taxonomists for standard genome sequencing and annotation.</title>
        <authorList>
            <consortium name="The Broad Institute Genomics Platform"/>
            <consortium name="The Broad Institute Genome Sequencing Center for Infectious Disease"/>
            <person name="Wu L."/>
            <person name="Ma J."/>
        </authorList>
    </citation>
    <scope>NUCLEOTIDE SEQUENCE [LARGE SCALE GENOMIC DNA]</scope>
    <source>
        <strain evidence="2">JCM 18542</strain>
    </source>
</reference>
<accession>A0ABP9CSG3</accession>
<organism evidence="1 2">
    <name type="scientific">Tomitella cavernea</name>
    <dbReference type="NCBI Taxonomy" id="1387982"/>
    <lineage>
        <taxon>Bacteria</taxon>
        <taxon>Bacillati</taxon>
        <taxon>Actinomycetota</taxon>
        <taxon>Actinomycetes</taxon>
        <taxon>Mycobacteriales</taxon>
        <taxon>Tomitella</taxon>
    </lineage>
</organism>
<comment type="caution">
    <text evidence="1">The sequence shown here is derived from an EMBL/GenBank/DDBJ whole genome shotgun (WGS) entry which is preliminary data.</text>
</comment>
<name>A0ABP9CSG3_9ACTN</name>
<dbReference type="Proteomes" id="UP001500839">
    <property type="component" value="Unassembled WGS sequence"/>
</dbReference>
<gene>
    <name evidence="1" type="ORF">GCM10023353_24310</name>
</gene>